<gene>
    <name evidence="1" type="ORF">PACLA_8A034040</name>
</gene>
<dbReference type="Pfam" id="PF00059">
    <property type="entry name" value="Lectin_C"/>
    <property type="match status" value="1"/>
</dbReference>
<keyword evidence="2" id="KW-1185">Reference proteome</keyword>
<dbReference type="EMBL" id="CACRXK020016069">
    <property type="protein sequence ID" value="CAB4029289.1"/>
    <property type="molecule type" value="Genomic_DNA"/>
</dbReference>
<proteinExistence type="predicted"/>
<dbReference type="InterPro" id="IPR016187">
    <property type="entry name" value="CTDL_fold"/>
</dbReference>
<reference evidence="1" key="1">
    <citation type="submission" date="2020-04" db="EMBL/GenBank/DDBJ databases">
        <authorList>
            <person name="Alioto T."/>
            <person name="Alioto T."/>
            <person name="Gomez Garrido J."/>
        </authorList>
    </citation>
    <scope>NUCLEOTIDE SEQUENCE</scope>
    <source>
        <strain evidence="1">A484AB</strain>
    </source>
</reference>
<name>A0A7D9L815_PARCT</name>
<dbReference type="InterPro" id="IPR050111">
    <property type="entry name" value="C-type_lectin/snaclec_domain"/>
</dbReference>
<dbReference type="PROSITE" id="PS00615">
    <property type="entry name" value="C_TYPE_LECTIN_1"/>
    <property type="match status" value="1"/>
</dbReference>
<comment type="caution">
    <text evidence="1">The sequence shown here is derived from an EMBL/GenBank/DDBJ whole genome shotgun (WGS) entry which is preliminary data.</text>
</comment>
<dbReference type="Gene3D" id="3.10.100.10">
    <property type="entry name" value="Mannose-Binding Protein A, subunit A"/>
    <property type="match status" value="1"/>
</dbReference>
<protein>
    <submittedName>
        <fullName evidence="1">Neurocan core</fullName>
    </submittedName>
</protein>
<organism evidence="1 2">
    <name type="scientific">Paramuricea clavata</name>
    <name type="common">Red gorgonian</name>
    <name type="synonym">Violescent sea-whip</name>
    <dbReference type="NCBI Taxonomy" id="317549"/>
    <lineage>
        <taxon>Eukaryota</taxon>
        <taxon>Metazoa</taxon>
        <taxon>Cnidaria</taxon>
        <taxon>Anthozoa</taxon>
        <taxon>Octocorallia</taxon>
        <taxon>Malacalcyonacea</taxon>
        <taxon>Plexauridae</taxon>
        <taxon>Paramuricea</taxon>
    </lineage>
</organism>
<evidence type="ECO:0000313" key="2">
    <source>
        <dbReference type="Proteomes" id="UP001152795"/>
    </source>
</evidence>
<dbReference type="PRINTS" id="PR00770">
    <property type="entry name" value="EMAJORBASICP"/>
</dbReference>
<dbReference type="Proteomes" id="UP001152795">
    <property type="component" value="Unassembled WGS sequence"/>
</dbReference>
<dbReference type="InterPro" id="IPR018378">
    <property type="entry name" value="C-type_lectin_CS"/>
</dbReference>
<accession>A0A7D9L815</accession>
<dbReference type="OrthoDB" id="5954286at2759"/>
<dbReference type="AlphaFoldDB" id="A0A7D9L815"/>
<dbReference type="GO" id="GO:0006955">
    <property type="term" value="P:immune response"/>
    <property type="evidence" value="ECO:0007669"/>
    <property type="project" value="InterPro"/>
</dbReference>
<dbReference type="PANTHER" id="PTHR22803">
    <property type="entry name" value="MANNOSE, PHOSPHOLIPASE, LECTIN RECEPTOR RELATED"/>
    <property type="match status" value="1"/>
</dbReference>
<dbReference type="SUPFAM" id="SSF56436">
    <property type="entry name" value="C-type lectin-like"/>
    <property type="match status" value="1"/>
</dbReference>
<sequence>MCYIVGNKTSHDYLTWPEAEKKCQRIGNNGHLVSIHSQSQQNFIRSLQRRRESIPMWIGLNDLGTEANYKWTDESTYNYSNWASGQPDNYFRKEDCIHLVVGTGTWNDNNCHENKYSYICKAYNGMCIYAPLFIFKILHII</sequence>
<evidence type="ECO:0000313" key="1">
    <source>
        <dbReference type="EMBL" id="CAB4029289.1"/>
    </source>
</evidence>
<dbReference type="InterPro" id="IPR016186">
    <property type="entry name" value="C-type_lectin-like/link_sf"/>
</dbReference>
<dbReference type="SMART" id="SM00034">
    <property type="entry name" value="CLECT"/>
    <property type="match status" value="1"/>
</dbReference>
<dbReference type="InterPro" id="IPR002352">
    <property type="entry name" value="Eosinophil_major_basic"/>
</dbReference>
<dbReference type="InterPro" id="IPR001304">
    <property type="entry name" value="C-type_lectin-like"/>
</dbReference>
<dbReference type="PROSITE" id="PS50041">
    <property type="entry name" value="C_TYPE_LECTIN_2"/>
    <property type="match status" value="1"/>
</dbReference>